<sequence length="215" mass="24771">MTNREPVNIMGVFAFPNPDKDKRDIRFIDSEYHTLFTIKDGESIVITRFDGEKMVFPCKYIDDCHVCIGNSAYHICEFAEMQERNGNTYVPSAPKISGEIGTYEIYQIPATADVDYYFRSYAAAKGKLQSADYQRSYAGMYAKENSLEHLWTKHNSDHRPFAHRMRSMSVSDIVVLTQGGKKTAYYADTFGFQEVPEFLAQQRVQKKHKERGEAR</sequence>
<dbReference type="InterPro" id="IPR025923">
    <property type="entry name" value="YodL-like_dom"/>
</dbReference>
<evidence type="ECO:0000313" key="2">
    <source>
        <dbReference type="EMBL" id="CUN55753.1"/>
    </source>
</evidence>
<organism evidence="2 3">
    <name type="scientific">Flavonifractor plautii</name>
    <name type="common">Fusobacterium plautii</name>
    <dbReference type="NCBI Taxonomy" id="292800"/>
    <lineage>
        <taxon>Bacteria</taxon>
        <taxon>Bacillati</taxon>
        <taxon>Bacillota</taxon>
        <taxon>Clostridia</taxon>
        <taxon>Eubacteriales</taxon>
        <taxon>Oscillospiraceae</taxon>
        <taxon>Flavonifractor</taxon>
    </lineage>
</organism>
<dbReference type="AlphaFoldDB" id="A0A173XWD9"/>
<dbReference type="EMBL" id="CYZT01000002">
    <property type="protein sequence ID" value="CUN55753.1"/>
    <property type="molecule type" value="Genomic_DNA"/>
</dbReference>
<protein>
    <recommendedName>
        <fullName evidence="1">YodL-like domain-containing protein</fullName>
    </recommendedName>
</protein>
<gene>
    <name evidence="2" type="ORF">ERS852411_00096</name>
</gene>
<reference evidence="2 3" key="1">
    <citation type="submission" date="2015-09" db="EMBL/GenBank/DDBJ databases">
        <authorList>
            <consortium name="Pathogen Informatics"/>
        </authorList>
    </citation>
    <scope>NUCLEOTIDE SEQUENCE [LARGE SCALE GENOMIC DNA]</scope>
    <source>
        <strain evidence="2 3">2789STDY5608854</strain>
    </source>
</reference>
<accession>A0A173XWD9</accession>
<dbReference type="Proteomes" id="UP000095746">
    <property type="component" value="Unassembled WGS sequence"/>
</dbReference>
<feature type="domain" description="YodL-like" evidence="1">
    <location>
        <begin position="103"/>
        <end position="198"/>
    </location>
</feature>
<name>A0A173XWD9_FLAPL</name>
<evidence type="ECO:0000259" key="1">
    <source>
        <dbReference type="Pfam" id="PF14191"/>
    </source>
</evidence>
<dbReference type="Pfam" id="PF14191">
    <property type="entry name" value="YodL"/>
    <property type="match status" value="1"/>
</dbReference>
<evidence type="ECO:0000313" key="3">
    <source>
        <dbReference type="Proteomes" id="UP000095746"/>
    </source>
</evidence>
<proteinExistence type="predicted"/>